<proteinExistence type="predicted"/>
<dbReference type="Proteomes" id="UP000286045">
    <property type="component" value="Unassembled WGS sequence"/>
</dbReference>
<gene>
    <name evidence="1" type="ORF">EKO27_g11749</name>
</gene>
<dbReference type="AlphaFoldDB" id="A0A439CMH5"/>
<evidence type="ECO:0000313" key="1">
    <source>
        <dbReference type="EMBL" id="RWA03357.1"/>
    </source>
</evidence>
<organism evidence="1 2">
    <name type="scientific">Xylaria grammica</name>
    <dbReference type="NCBI Taxonomy" id="363999"/>
    <lineage>
        <taxon>Eukaryota</taxon>
        <taxon>Fungi</taxon>
        <taxon>Dikarya</taxon>
        <taxon>Ascomycota</taxon>
        <taxon>Pezizomycotina</taxon>
        <taxon>Sordariomycetes</taxon>
        <taxon>Xylariomycetidae</taxon>
        <taxon>Xylariales</taxon>
        <taxon>Xylariaceae</taxon>
        <taxon>Xylaria</taxon>
    </lineage>
</organism>
<protein>
    <submittedName>
        <fullName evidence="1">Uncharacterized protein</fullName>
    </submittedName>
</protein>
<evidence type="ECO:0000313" key="2">
    <source>
        <dbReference type="Proteomes" id="UP000286045"/>
    </source>
</evidence>
<accession>A0A439CMH5</accession>
<reference evidence="1 2" key="1">
    <citation type="submission" date="2018-12" db="EMBL/GenBank/DDBJ databases">
        <title>Draft genome sequence of Xylaria grammica IHI A82.</title>
        <authorList>
            <person name="Buettner E."/>
            <person name="Kellner H."/>
        </authorList>
    </citation>
    <scope>NUCLEOTIDE SEQUENCE [LARGE SCALE GENOMIC DNA]</scope>
    <source>
        <strain evidence="1 2">IHI A82</strain>
    </source>
</reference>
<comment type="caution">
    <text evidence="1">The sequence shown here is derived from an EMBL/GenBank/DDBJ whole genome shotgun (WGS) entry which is preliminary data.</text>
</comment>
<name>A0A439CMH5_9PEZI</name>
<dbReference type="STRING" id="363999.A0A439CMH5"/>
<dbReference type="EMBL" id="RYZI01000825">
    <property type="protein sequence ID" value="RWA03357.1"/>
    <property type="molecule type" value="Genomic_DNA"/>
</dbReference>
<sequence>MAAMWFNRGRHDWFNLCQHLETKEVNPQLSSPLYNGLIPAEIRDLIFEFAMTEFPSADAKTIKSTAWVQQSHDLAPTPEAPNPAPVGHVIERVRSRVQGVLRPRHGMLPLTLSHAPSGEDGFDWLRFDNTEPMRTEQRFYCGRGPRSKGSDLDGPRSDIGRFVANRLSNPAPVLGLRQKDLVRSARLFLQQYWLEDHFLELVKTDNWFANIEHLQITLRRSDWWDWENNADLRINPFRGNCYHITTVRLMRQDMSKETGNIEFAGGAWGMAFSHMLKLKTLTIDFETSEDKRNEMQALVDWALKWQFPLSDGRHLSTAGQTASKMSWRGLPHHWSDRCVVCNRHPQYRLPEAECPKCAERRRLVSQGHGPQLLIWTCLWKPVQNE</sequence>
<keyword evidence="2" id="KW-1185">Reference proteome</keyword>